<dbReference type="AlphaFoldDB" id="A0A1Y5E6E1"/>
<dbReference type="EMBL" id="MAAF01000096">
    <property type="protein sequence ID" value="OUR76814.1"/>
    <property type="molecule type" value="Genomic_DNA"/>
</dbReference>
<gene>
    <name evidence="1" type="ORF">A9Q75_16075</name>
</gene>
<name>A0A1Y5E6E1_COLPS</name>
<comment type="caution">
    <text evidence="1">The sequence shown here is derived from an EMBL/GenBank/DDBJ whole genome shotgun (WGS) entry which is preliminary data.</text>
</comment>
<evidence type="ECO:0000313" key="2">
    <source>
        <dbReference type="Proteomes" id="UP000243053"/>
    </source>
</evidence>
<protein>
    <recommendedName>
        <fullName evidence="3">GNAT family N-acetyltransferase</fullName>
    </recommendedName>
</protein>
<evidence type="ECO:0000313" key="1">
    <source>
        <dbReference type="EMBL" id="OUR76814.1"/>
    </source>
</evidence>
<organism evidence="1 2">
    <name type="scientific">Colwellia psychrerythraea</name>
    <name type="common">Vibrio psychroerythus</name>
    <dbReference type="NCBI Taxonomy" id="28229"/>
    <lineage>
        <taxon>Bacteria</taxon>
        <taxon>Pseudomonadati</taxon>
        <taxon>Pseudomonadota</taxon>
        <taxon>Gammaproteobacteria</taxon>
        <taxon>Alteromonadales</taxon>
        <taxon>Colwelliaceae</taxon>
        <taxon>Colwellia</taxon>
    </lineage>
</organism>
<proteinExistence type="predicted"/>
<dbReference type="Proteomes" id="UP000243053">
    <property type="component" value="Unassembled WGS sequence"/>
</dbReference>
<evidence type="ECO:0008006" key="3">
    <source>
        <dbReference type="Google" id="ProtNLM"/>
    </source>
</evidence>
<accession>A0A1Y5E6E1</accession>
<sequence length="163" mass="19173">MPTPFIPKSFDPPRTLKAKYFYFKVLEDSIAELDFEAVMSSQKRLQSIFGPDSEWPKFNMNIEENIASLKAHKGEFELREAFAYSVFNESKTRCLGSIYIDPSQSPNYDCDVYYWIRDDSLALEEELYKTVLNWLQKVWSFSKIAFPGKHISWEDWAKELKVV</sequence>
<reference evidence="2" key="1">
    <citation type="journal article" date="2017" name="Proc. Natl. Acad. Sci. U.S.A.">
        <title>Simulation of Deepwater Horizon oil plume reveals substrate specialization within a complex community of hydrocarbon degraders.</title>
        <authorList>
            <person name="Hu P."/>
            <person name="Dubinsky E.A."/>
            <person name="Probst A.J."/>
            <person name="Wang J."/>
            <person name="Sieber C.M.K."/>
            <person name="Tom L.M."/>
            <person name="Gardinali P."/>
            <person name="Banfield J.F."/>
            <person name="Atlas R.M."/>
            <person name="Andersen G.L."/>
        </authorList>
    </citation>
    <scope>NUCLEOTIDE SEQUENCE [LARGE SCALE GENOMIC DNA]</scope>
</reference>